<evidence type="ECO:0000256" key="6">
    <source>
        <dbReference type="ARBA" id="ARBA00023053"/>
    </source>
</evidence>
<dbReference type="PANTHER" id="PTHR43269">
    <property type="entry name" value="SODIUM/PROTON ANTIPORTER 1-RELATED"/>
    <property type="match status" value="1"/>
</dbReference>
<keyword evidence="9" id="KW-0739">Sodium transport</keyword>
<evidence type="ECO:0000256" key="9">
    <source>
        <dbReference type="ARBA" id="ARBA00023201"/>
    </source>
</evidence>
<comment type="similarity">
    <text evidence="10">Belongs to the NhaD Na(+)/H(+) (TC 2.A.62) antiporter family.</text>
</comment>
<evidence type="ECO:0000256" key="10">
    <source>
        <dbReference type="ARBA" id="ARBA00025753"/>
    </source>
</evidence>
<feature type="transmembrane region" description="Helical" evidence="11">
    <location>
        <begin position="411"/>
        <end position="434"/>
    </location>
</feature>
<dbReference type="Proteomes" id="UP001341281">
    <property type="component" value="Chromosome 03"/>
</dbReference>
<evidence type="ECO:0000256" key="8">
    <source>
        <dbReference type="ARBA" id="ARBA00023136"/>
    </source>
</evidence>
<feature type="transmembrane region" description="Helical" evidence="11">
    <location>
        <begin position="152"/>
        <end position="172"/>
    </location>
</feature>
<name>A0AAQ3SZ37_PASNO</name>
<keyword evidence="2" id="KW-0813">Transport</keyword>
<keyword evidence="8 11" id="KW-0472">Membrane</keyword>
<evidence type="ECO:0000256" key="3">
    <source>
        <dbReference type="ARBA" id="ARBA00022449"/>
    </source>
</evidence>
<feature type="transmembrane region" description="Helical" evidence="11">
    <location>
        <begin position="221"/>
        <end position="250"/>
    </location>
</feature>
<dbReference type="GO" id="GO:0015297">
    <property type="term" value="F:antiporter activity"/>
    <property type="evidence" value="ECO:0007669"/>
    <property type="project" value="UniProtKB-KW"/>
</dbReference>
<feature type="transmembrane region" description="Helical" evidence="11">
    <location>
        <begin position="446"/>
        <end position="471"/>
    </location>
</feature>
<dbReference type="GO" id="GO:0006814">
    <property type="term" value="P:sodium ion transport"/>
    <property type="evidence" value="ECO:0007669"/>
    <property type="project" value="UniProtKB-KW"/>
</dbReference>
<keyword evidence="6" id="KW-0915">Sodium</keyword>
<feature type="transmembrane region" description="Helical" evidence="11">
    <location>
        <begin position="483"/>
        <end position="501"/>
    </location>
</feature>
<feature type="domain" description="Citrate transporter-like" evidence="12">
    <location>
        <begin position="135"/>
        <end position="464"/>
    </location>
</feature>
<dbReference type="AlphaFoldDB" id="A0AAQ3SZ37"/>
<keyword evidence="4 11" id="KW-0812">Transmembrane</keyword>
<evidence type="ECO:0000256" key="1">
    <source>
        <dbReference type="ARBA" id="ARBA00004141"/>
    </source>
</evidence>
<evidence type="ECO:0000256" key="7">
    <source>
        <dbReference type="ARBA" id="ARBA00023065"/>
    </source>
</evidence>
<accession>A0AAQ3SZ37</accession>
<sequence>MALSCCLFAGARVAASRSPAATIRQRYHFPQAVAAGLLSLQPAQRWHRVLRFCSASSSSSSPPTPPLDTTGNCDPLCSVDEVSSQYFEANYEPKNDLLKALTIIATALAGAAAINHSWVAANQDIAMVLVFAIGYAGIIFEESLAFNKSGVGLLMAVCLWVIRGIGAPSTDVAVQELSQTTSEVSEIVFFLLGAMTIVEIVDAHQGFKLVTDNISTRNPKTLLWVIGIVTFFLSAILDNLTSTIVMVSLLRKLVPPSEYRKLLGAVVVIAANAGGAWTPIGDVTTTMLWIHGQITTLKIMQGLFIPSAVSLAVPLALMSLTSEANGSAQKSSSLLSSEQMAPRGQLVLGVGLGALVSVPIFKALTGLPPFMGMLLGLGILWILTDAIHYGDSERQRLKVPQALSRIDTQGILFFLGILLSVGCLESAGILRQLANYLDANIPNADLIASAIGTGGSMLIIGSAAGVAFMGIEKVDFFWYFRKVSGFALAGYAAGIISYLAAQNLHLSLPASLADIPFLSGS</sequence>
<keyword evidence="3" id="KW-0050">Antiport</keyword>
<organism evidence="13 14">
    <name type="scientific">Paspalum notatum var. saurae</name>
    <dbReference type="NCBI Taxonomy" id="547442"/>
    <lineage>
        <taxon>Eukaryota</taxon>
        <taxon>Viridiplantae</taxon>
        <taxon>Streptophyta</taxon>
        <taxon>Embryophyta</taxon>
        <taxon>Tracheophyta</taxon>
        <taxon>Spermatophyta</taxon>
        <taxon>Magnoliopsida</taxon>
        <taxon>Liliopsida</taxon>
        <taxon>Poales</taxon>
        <taxon>Poaceae</taxon>
        <taxon>PACMAD clade</taxon>
        <taxon>Panicoideae</taxon>
        <taxon>Andropogonodae</taxon>
        <taxon>Paspaleae</taxon>
        <taxon>Paspalinae</taxon>
        <taxon>Paspalum</taxon>
    </lineage>
</organism>
<feature type="transmembrane region" description="Helical" evidence="11">
    <location>
        <begin position="262"/>
        <end position="280"/>
    </location>
</feature>
<dbReference type="GO" id="GO:0016020">
    <property type="term" value="C:membrane"/>
    <property type="evidence" value="ECO:0007669"/>
    <property type="project" value="UniProtKB-SubCell"/>
</dbReference>
<feature type="transmembrane region" description="Helical" evidence="11">
    <location>
        <begin position="184"/>
        <end position="201"/>
    </location>
</feature>
<feature type="transmembrane region" description="Helical" evidence="11">
    <location>
        <begin position="370"/>
        <end position="390"/>
    </location>
</feature>
<evidence type="ECO:0000259" key="12">
    <source>
        <dbReference type="Pfam" id="PF03600"/>
    </source>
</evidence>
<gene>
    <name evidence="13" type="ORF">U9M48_013351</name>
</gene>
<dbReference type="InterPro" id="IPR045016">
    <property type="entry name" value="NhaD-like"/>
</dbReference>
<evidence type="ECO:0000313" key="14">
    <source>
        <dbReference type="Proteomes" id="UP001341281"/>
    </source>
</evidence>
<feature type="transmembrane region" description="Helical" evidence="11">
    <location>
        <begin position="126"/>
        <end position="146"/>
    </location>
</feature>
<dbReference type="PANTHER" id="PTHR43269:SF2">
    <property type="entry name" value="SODIUM_PROTON ANTIPORTER 1-RELATED"/>
    <property type="match status" value="1"/>
</dbReference>
<keyword evidence="5 11" id="KW-1133">Transmembrane helix</keyword>
<evidence type="ECO:0000313" key="13">
    <source>
        <dbReference type="EMBL" id="WVZ63743.1"/>
    </source>
</evidence>
<dbReference type="NCBIfam" id="NF038006">
    <property type="entry name" value="NhaD_1"/>
    <property type="match status" value="1"/>
</dbReference>
<evidence type="ECO:0000256" key="4">
    <source>
        <dbReference type="ARBA" id="ARBA00022692"/>
    </source>
</evidence>
<dbReference type="Pfam" id="PF03600">
    <property type="entry name" value="CitMHS"/>
    <property type="match status" value="1"/>
</dbReference>
<reference evidence="13 14" key="1">
    <citation type="submission" date="2024-02" db="EMBL/GenBank/DDBJ databases">
        <title>High-quality chromosome-scale genome assembly of Pensacola bahiagrass (Paspalum notatum Flugge var. saurae).</title>
        <authorList>
            <person name="Vega J.M."/>
            <person name="Podio M."/>
            <person name="Orjuela J."/>
            <person name="Siena L.A."/>
            <person name="Pessino S.C."/>
            <person name="Combes M.C."/>
            <person name="Mariac C."/>
            <person name="Albertini E."/>
            <person name="Pupilli F."/>
            <person name="Ortiz J.P.A."/>
            <person name="Leblanc O."/>
        </authorList>
    </citation>
    <scope>NUCLEOTIDE SEQUENCE [LARGE SCALE GENOMIC DNA]</scope>
    <source>
        <strain evidence="13">R1</strain>
        <tissue evidence="13">Leaf</tissue>
    </source>
</reference>
<keyword evidence="14" id="KW-1185">Reference proteome</keyword>
<evidence type="ECO:0000256" key="11">
    <source>
        <dbReference type="SAM" id="Phobius"/>
    </source>
</evidence>
<keyword evidence="7" id="KW-0406">Ion transport</keyword>
<evidence type="ECO:0000256" key="2">
    <source>
        <dbReference type="ARBA" id="ARBA00022448"/>
    </source>
</evidence>
<comment type="subcellular location">
    <subcellularLocation>
        <location evidence="1">Membrane</location>
        <topology evidence="1">Multi-pass membrane protein</topology>
    </subcellularLocation>
</comment>
<feature type="transmembrane region" description="Helical" evidence="11">
    <location>
        <begin position="346"/>
        <end position="364"/>
    </location>
</feature>
<feature type="transmembrane region" description="Helical" evidence="11">
    <location>
        <begin position="300"/>
        <end position="320"/>
    </location>
</feature>
<proteinExistence type="inferred from homology"/>
<evidence type="ECO:0000256" key="5">
    <source>
        <dbReference type="ARBA" id="ARBA00022989"/>
    </source>
</evidence>
<dbReference type="InterPro" id="IPR004680">
    <property type="entry name" value="Cit_transptr-like_dom"/>
</dbReference>
<protein>
    <recommendedName>
        <fullName evidence="12">Citrate transporter-like domain-containing protein</fullName>
    </recommendedName>
</protein>
<dbReference type="EMBL" id="CP144747">
    <property type="protein sequence ID" value="WVZ63743.1"/>
    <property type="molecule type" value="Genomic_DNA"/>
</dbReference>